<feature type="domain" description="O-methyltransferase C-terminal" evidence="5">
    <location>
        <begin position="204"/>
        <end position="380"/>
    </location>
</feature>
<dbReference type="GO" id="GO:0044550">
    <property type="term" value="P:secondary metabolite biosynthetic process"/>
    <property type="evidence" value="ECO:0007669"/>
    <property type="project" value="UniProtKB-ARBA"/>
</dbReference>
<dbReference type="AlphaFoldDB" id="A0A9W4P856"/>
<keyword evidence="3" id="KW-0949">S-adenosyl-L-methionine</keyword>
<proteinExistence type="inferred from homology"/>
<reference evidence="6" key="1">
    <citation type="submission" date="2021-07" db="EMBL/GenBank/DDBJ databases">
        <authorList>
            <person name="Branca A.L. A."/>
        </authorList>
    </citation>
    <scope>NUCLEOTIDE SEQUENCE</scope>
</reference>
<organism evidence="6 7">
    <name type="scientific">Penicillium egyptiacum</name>
    <dbReference type="NCBI Taxonomy" id="1303716"/>
    <lineage>
        <taxon>Eukaryota</taxon>
        <taxon>Fungi</taxon>
        <taxon>Dikarya</taxon>
        <taxon>Ascomycota</taxon>
        <taxon>Pezizomycotina</taxon>
        <taxon>Eurotiomycetes</taxon>
        <taxon>Eurotiomycetidae</taxon>
        <taxon>Eurotiales</taxon>
        <taxon>Aspergillaceae</taxon>
        <taxon>Penicillium</taxon>
    </lineage>
</organism>
<dbReference type="EMBL" id="CAJVRC010000895">
    <property type="protein sequence ID" value="CAG8908669.1"/>
    <property type="molecule type" value="Genomic_DNA"/>
</dbReference>
<dbReference type="CDD" id="cd02440">
    <property type="entry name" value="AdoMet_MTases"/>
    <property type="match status" value="1"/>
</dbReference>
<evidence type="ECO:0000313" key="6">
    <source>
        <dbReference type="EMBL" id="CAG8908669.1"/>
    </source>
</evidence>
<dbReference type="SUPFAM" id="SSF53335">
    <property type="entry name" value="S-adenosyl-L-methionine-dependent methyltransferases"/>
    <property type="match status" value="1"/>
</dbReference>
<dbReference type="PANTHER" id="PTHR43712">
    <property type="entry name" value="PUTATIVE (AFU_ORTHOLOGUE AFUA_4G14580)-RELATED"/>
    <property type="match status" value="1"/>
</dbReference>
<comment type="caution">
    <text evidence="6">The sequence shown here is derived from an EMBL/GenBank/DDBJ whole genome shotgun (WGS) entry which is preliminary data.</text>
</comment>
<name>A0A9W4P856_9EURO</name>
<gene>
    <name evidence="6" type="ORF">PEGY_LOCUS9446</name>
</gene>
<evidence type="ECO:0000256" key="2">
    <source>
        <dbReference type="ARBA" id="ARBA00022679"/>
    </source>
</evidence>
<dbReference type="GO" id="GO:0032259">
    <property type="term" value="P:methylation"/>
    <property type="evidence" value="ECO:0007669"/>
    <property type="project" value="UniProtKB-KW"/>
</dbReference>
<protein>
    <recommendedName>
        <fullName evidence="5">O-methyltransferase C-terminal domain-containing protein</fullName>
    </recommendedName>
</protein>
<dbReference type="InterPro" id="IPR029063">
    <property type="entry name" value="SAM-dependent_MTases_sf"/>
</dbReference>
<evidence type="ECO:0000259" key="5">
    <source>
        <dbReference type="Pfam" id="PF00891"/>
    </source>
</evidence>
<dbReference type="Gene3D" id="3.40.50.150">
    <property type="entry name" value="Vaccinia Virus protein VP39"/>
    <property type="match status" value="1"/>
</dbReference>
<evidence type="ECO:0000256" key="4">
    <source>
        <dbReference type="ARBA" id="ARBA00038277"/>
    </source>
</evidence>
<evidence type="ECO:0000256" key="3">
    <source>
        <dbReference type="ARBA" id="ARBA00022691"/>
    </source>
</evidence>
<comment type="similarity">
    <text evidence="4">Belongs to the class I-like SAM-binding methyltransferase superfamily. Cation-independent O-methyltransferase family.</text>
</comment>
<dbReference type="PROSITE" id="PS51683">
    <property type="entry name" value="SAM_OMT_II"/>
    <property type="match status" value="1"/>
</dbReference>
<accession>A0A9W4P856</accession>
<dbReference type="InterPro" id="IPR016461">
    <property type="entry name" value="COMT-like"/>
</dbReference>
<dbReference type="OrthoDB" id="1606438at2759"/>
<dbReference type="Pfam" id="PF00891">
    <property type="entry name" value="Methyltransf_2"/>
    <property type="match status" value="1"/>
</dbReference>
<keyword evidence="1" id="KW-0489">Methyltransferase</keyword>
<dbReference type="Proteomes" id="UP001154252">
    <property type="component" value="Unassembled WGS sequence"/>
</dbReference>
<dbReference type="InterPro" id="IPR001077">
    <property type="entry name" value="COMT_C"/>
</dbReference>
<sequence length="459" mass="51485">MASNTTRSAHLVKIITDNTTEVEAYRQEQGLPPLSLGPDAPLDVKYPPDVEKCRRAVIDASLELGDLATGPFELRLGHGWAVMTMFSVNQFICNFDIAHRVPLTGDISYDDLSKTVNVAAPVLRQVLRAGMPYHMFYEPRPGHVAHTATTKIIAREPLIADWLGMNMDIIFPAGAGLTEALKKEPTGSDPAKSSFMLAKGDGESSMFMYLEKRPEQARRFARVMGAIQKDEGYGERHLIDSWPNDLQTGKLVDLGGSTGAVAFALAEEFPGLEIVVQDLPVVLEHAQVREGKNVSFMPHDFFNEQPVKDADVFMFRLVLHDWPDVHVQSILRALIPSLRAGAKVIIFDDIMPPAGTLGLSLERHQRTVDFGMLTLHNSKVNLPRKASKFFSILTWESYLQIRDVEEWKEVITQSDRRFKVTDVRYPDNSRLSLIEIVWQPQRPGMHRANGQKRLAHATR</sequence>
<evidence type="ECO:0000256" key="1">
    <source>
        <dbReference type="ARBA" id="ARBA00022603"/>
    </source>
</evidence>
<dbReference type="PANTHER" id="PTHR43712:SF5">
    <property type="entry name" value="O-METHYLTRANSFERASE ASQN-RELATED"/>
    <property type="match status" value="1"/>
</dbReference>
<dbReference type="GO" id="GO:0008171">
    <property type="term" value="F:O-methyltransferase activity"/>
    <property type="evidence" value="ECO:0007669"/>
    <property type="project" value="InterPro"/>
</dbReference>
<keyword evidence="2" id="KW-0808">Transferase</keyword>
<keyword evidence="7" id="KW-1185">Reference proteome</keyword>
<evidence type="ECO:0000313" key="7">
    <source>
        <dbReference type="Proteomes" id="UP001154252"/>
    </source>
</evidence>